<dbReference type="WBParaSite" id="JU765_v2.g13166.t1">
    <property type="protein sequence ID" value="JU765_v2.g13166.t1"/>
    <property type="gene ID" value="JU765_v2.g13166"/>
</dbReference>
<sequence length="740" mass="83333">MSNLAWLAISWILVAALCYFIVFRLGRQSPSDEQLETKRDAKPVVSRPVNETEGASTLINNVIKWIHENIDKQFSSFHLQLINALEEAAKKNLHDEPYDLKFSKNIEPGQIDPPEFSNFKFVTGKTNQIAARTHAFIKKATLKLQISKRKNDQFVVNNYEALLSNIETDIEVRVALITNRIHLIICPATAPTSQIILYDNESGRITGPETLELHNIINKAIGAAVVDFELDSLVENGKSQPNEGSTINDVVKRLYHSNDNIENSRPVNTANRLVVNVVRAYDLKIKEVDQQPFVVIEMDEPQRKHVTSASQGANPMWNETFDFDLSNGSDEILFEIYNPTTDENSENAFVGLAIVGINELIRTRNPIQYLKLQGRPYHNDDVSGTLLVQFDFSSDSKASLVGTHKRQIRLVNSNGEQLSETTVHSIKPLGSGMGSLKNVDNLEPIPTKTTTITVKGIQVNEEPKPIQNSYDVYDPHDSQFHPKDDANKRQPSEETNQPSVAHKVIHATQSAEQNRDFYDYNQGYSSDNQRDMSPRIANNRRSGSEKRKRERSFFGDLRERLSKKRKQYGRSKSADPASHSLVEAESVPPSRDQSQVREYDDHARFTGDEDSKCTLVLELQRGGENKYFLIPPSIAREPAAANILKKGKKLHLCKNHTFVAVKSTSGIVCNACGTKVATGFNKQAYQCRACRMICHKACHTHVQSDCHVENPMKLSAAKDVDWAHYLSHSRLTEYISAENL</sequence>
<evidence type="ECO:0000313" key="1">
    <source>
        <dbReference type="Proteomes" id="UP000887576"/>
    </source>
</evidence>
<dbReference type="Proteomes" id="UP000887576">
    <property type="component" value="Unplaced"/>
</dbReference>
<proteinExistence type="predicted"/>
<accession>A0AC34Q5K2</accession>
<reference evidence="2" key="1">
    <citation type="submission" date="2022-11" db="UniProtKB">
        <authorList>
            <consortium name="WormBaseParasite"/>
        </authorList>
    </citation>
    <scope>IDENTIFICATION</scope>
</reference>
<name>A0AC34Q5K2_9BILA</name>
<protein>
    <submittedName>
        <fullName evidence="2">C2 domain-containing protein</fullName>
    </submittedName>
</protein>
<organism evidence="1 2">
    <name type="scientific">Panagrolaimus sp. JU765</name>
    <dbReference type="NCBI Taxonomy" id="591449"/>
    <lineage>
        <taxon>Eukaryota</taxon>
        <taxon>Metazoa</taxon>
        <taxon>Ecdysozoa</taxon>
        <taxon>Nematoda</taxon>
        <taxon>Chromadorea</taxon>
        <taxon>Rhabditida</taxon>
        <taxon>Tylenchina</taxon>
        <taxon>Panagrolaimomorpha</taxon>
        <taxon>Panagrolaimoidea</taxon>
        <taxon>Panagrolaimidae</taxon>
        <taxon>Panagrolaimus</taxon>
    </lineage>
</organism>
<evidence type="ECO:0000313" key="2">
    <source>
        <dbReference type="WBParaSite" id="JU765_v2.g13166.t1"/>
    </source>
</evidence>